<evidence type="ECO:0000256" key="5">
    <source>
        <dbReference type="ARBA" id="ARBA00022737"/>
    </source>
</evidence>
<dbReference type="PRINTS" id="PR01536">
    <property type="entry name" value="INTRLKN1R12F"/>
</dbReference>
<evidence type="ECO:0000256" key="4">
    <source>
        <dbReference type="ARBA" id="ARBA00022729"/>
    </source>
</evidence>
<organism evidence="19 20">
    <name type="scientific">Rangifer tarandus platyrhynchus</name>
    <name type="common">Svalbard reindeer</name>
    <dbReference type="NCBI Taxonomy" id="3082113"/>
    <lineage>
        <taxon>Eukaryota</taxon>
        <taxon>Metazoa</taxon>
        <taxon>Chordata</taxon>
        <taxon>Craniata</taxon>
        <taxon>Vertebrata</taxon>
        <taxon>Euteleostomi</taxon>
        <taxon>Mammalia</taxon>
        <taxon>Eutheria</taxon>
        <taxon>Laurasiatheria</taxon>
        <taxon>Artiodactyla</taxon>
        <taxon>Ruminantia</taxon>
        <taxon>Pecora</taxon>
        <taxon>Cervidae</taxon>
        <taxon>Odocoileinae</taxon>
        <taxon>Rangifer</taxon>
    </lineage>
</organism>
<dbReference type="InterPro" id="IPR003598">
    <property type="entry name" value="Ig_sub2"/>
</dbReference>
<name>A0ABN8ZM46_RANTA</name>
<dbReference type="SUPFAM" id="SSF52200">
    <property type="entry name" value="Toll/Interleukin receptor TIR domain"/>
    <property type="match status" value="1"/>
</dbReference>
<evidence type="ECO:0000256" key="10">
    <source>
        <dbReference type="ARBA" id="ARBA00023157"/>
    </source>
</evidence>
<evidence type="ECO:0000313" key="20">
    <source>
        <dbReference type="Proteomes" id="UP001176941"/>
    </source>
</evidence>
<dbReference type="Pfam" id="PF01582">
    <property type="entry name" value="TIR"/>
    <property type="match status" value="1"/>
</dbReference>
<dbReference type="InterPro" id="IPR035897">
    <property type="entry name" value="Toll_tir_struct_dom_sf"/>
</dbReference>
<evidence type="ECO:0000256" key="15">
    <source>
        <dbReference type="SAM" id="Phobius"/>
    </source>
</evidence>
<dbReference type="SMART" id="SM00409">
    <property type="entry name" value="IG"/>
    <property type="match status" value="3"/>
</dbReference>
<evidence type="ECO:0000259" key="17">
    <source>
        <dbReference type="PROSITE" id="PS50104"/>
    </source>
</evidence>
<dbReference type="SUPFAM" id="SSF48726">
    <property type="entry name" value="Immunoglobulin"/>
    <property type="match status" value="3"/>
</dbReference>
<reference evidence="19" key="1">
    <citation type="submission" date="2023-04" db="EMBL/GenBank/DDBJ databases">
        <authorList>
            <consortium name="ELIXIR-Norway"/>
        </authorList>
    </citation>
    <scope>NUCLEOTIDE SEQUENCE [LARGE SCALE GENOMIC DNA]</scope>
</reference>
<evidence type="ECO:0000313" key="19">
    <source>
        <dbReference type="EMBL" id="CAI9174011.1"/>
    </source>
</evidence>
<keyword evidence="12" id="KW-0325">Glycoprotein</keyword>
<dbReference type="Gene3D" id="3.40.50.10140">
    <property type="entry name" value="Toll/interleukin-1 receptor homology (TIR) domain"/>
    <property type="match status" value="1"/>
</dbReference>
<evidence type="ECO:0000256" key="3">
    <source>
        <dbReference type="ARBA" id="ARBA00022692"/>
    </source>
</evidence>
<evidence type="ECO:0000256" key="11">
    <source>
        <dbReference type="ARBA" id="ARBA00023170"/>
    </source>
</evidence>
<feature type="domain" description="TIR" evidence="17">
    <location>
        <begin position="380"/>
        <end position="535"/>
    </location>
</feature>
<keyword evidence="9 15" id="KW-0472">Membrane</keyword>
<dbReference type="InterPro" id="IPR000157">
    <property type="entry name" value="TIR_dom"/>
</dbReference>
<keyword evidence="10" id="KW-1015">Disulfide bond</keyword>
<evidence type="ECO:0000256" key="13">
    <source>
        <dbReference type="ARBA" id="ARBA00023198"/>
    </source>
</evidence>
<dbReference type="EMBL" id="OX459940">
    <property type="protein sequence ID" value="CAI9174011.1"/>
    <property type="molecule type" value="Genomic_DNA"/>
</dbReference>
<evidence type="ECO:0000256" key="14">
    <source>
        <dbReference type="ARBA" id="ARBA00023319"/>
    </source>
</evidence>
<dbReference type="PRINTS" id="PR01537">
    <property type="entry name" value="INTRLKN1R1F"/>
</dbReference>
<dbReference type="InterPro" id="IPR004076">
    <property type="entry name" value="IL-1_rcpt_I-typ"/>
</dbReference>
<sequence length="582" mass="66323">MLSLLLCVVSIALPRFIRADTCEDLTLQETASVDQPTAFNCIYSLPTSGKVDAMWYKYPSKIPISKNTQSRIHQDQNWILFLPVKGEDSGIYQCLTNDTDICVRVQVNLTVFEKHWCGASGNSQLNMPHEYKQILQVGRDDILICHLNFPNTFYLDSVKWYKDCIEIEGERFISRGKKLLVKNVSLEDRGNYECQASLTHAKKQHTVINSISVTVTEKVENGGRIPQIIYPKNNSIEVKPGSMLIVNCNITDTRDNTNPRCWRVNNTLVDDYYGDSKRIQEGIENYTVFPEHIFYTVNITFLEVKMEDYGHPFMCHAGVSAAYFILKLPVPDFQVYLIGGLLILTGAVVSAMCIYNIFKIDIVLWYRSSFHSAGPIEDGKLYDAYVLYPKPQRESQSHDVDTLVLKILPEVLEKQCGYKLFIFGRDEFPGQAVVSVIDENIRLCRRLIIVIDPDELSFGRLRNLPEEQMAVYSALIQDGMKVILIELGKVNDYTALPESIQYIRQKHGAVQWSGDFTEQSQCAKSAFWKKVRYRMPPKGWPPSPPVQLLKHTPFDLTAGKWEARTGFISPDGENIFPSVVHS</sequence>
<keyword evidence="14" id="KW-0393">Immunoglobulin domain</keyword>
<accession>A0ABN8ZM46</accession>
<keyword evidence="13" id="KW-0395">Inflammatory response</keyword>
<dbReference type="PANTHER" id="PTHR11890:SF9">
    <property type="entry name" value="INTERLEUKIN-1 RECEPTOR-LIKE 2"/>
    <property type="match status" value="1"/>
</dbReference>
<comment type="subcellular location">
    <subcellularLocation>
        <location evidence="1">Membrane</location>
        <topology evidence="1">Single-pass type I membrane protein</topology>
    </subcellularLocation>
</comment>
<dbReference type="SMART" id="SM00255">
    <property type="entry name" value="TIR"/>
    <property type="match status" value="1"/>
</dbReference>
<keyword evidence="8" id="KW-0520">NAD</keyword>
<gene>
    <name evidence="19" type="ORF">MRATA1EN1_LOCUS22973</name>
</gene>
<keyword evidence="3 15" id="KW-0812">Transmembrane</keyword>
<evidence type="ECO:0000256" key="6">
    <source>
        <dbReference type="ARBA" id="ARBA00022801"/>
    </source>
</evidence>
<keyword evidence="11" id="KW-0675">Receptor</keyword>
<evidence type="ECO:0000256" key="8">
    <source>
        <dbReference type="ARBA" id="ARBA00023027"/>
    </source>
</evidence>
<dbReference type="Gene3D" id="2.60.40.10">
    <property type="entry name" value="Immunoglobulins"/>
    <property type="match status" value="3"/>
</dbReference>
<evidence type="ECO:0000256" key="7">
    <source>
        <dbReference type="ARBA" id="ARBA00022989"/>
    </source>
</evidence>
<feature type="domain" description="Ig-like" evidence="18">
    <location>
        <begin position="128"/>
        <end position="214"/>
    </location>
</feature>
<dbReference type="PRINTS" id="PR01538">
    <property type="entry name" value="INTRLEUKN1R1"/>
</dbReference>
<dbReference type="PROSITE" id="PS50835">
    <property type="entry name" value="IG_LIKE"/>
    <property type="match status" value="2"/>
</dbReference>
<evidence type="ECO:0000256" key="9">
    <source>
        <dbReference type="ARBA" id="ARBA00023136"/>
    </source>
</evidence>
<comment type="similarity">
    <text evidence="2">Belongs to the interleukin-1 receptor family.</text>
</comment>
<dbReference type="InterPro" id="IPR003599">
    <property type="entry name" value="Ig_sub"/>
</dbReference>
<protein>
    <recommendedName>
        <fullName evidence="21">Interleukin-1 receptor-like 2</fullName>
    </recommendedName>
</protein>
<dbReference type="InterPro" id="IPR004074">
    <property type="entry name" value="IL-1_rcpt_I/II-typ"/>
</dbReference>
<feature type="domain" description="Ig-like" evidence="18">
    <location>
        <begin position="14"/>
        <end position="110"/>
    </location>
</feature>
<feature type="signal peptide" evidence="16">
    <location>
        <begin position="1"/>
        <end position="19"/>
    </location>
</feature>
<evidence type="ECO:0000259" key="18">
    <source>
        <dbReference type="PROSITE" id="PS50835"/>
    </source>
</evidence>
<evidence type="ECO:0008006" key="21">
    <source>
        <dbReference type="Google" id="ProtNLM"/>
    </source>
</evidence>
<evidence type="ECO:0000256" key="2">
    <source>
        <dbReference type="ARBA" id="ARBA00009752"/>
    </source>
</evidence>
<feature type="transmembrane region" description="Helical" evidence="15">
    <location>
        <begin position="335"/>
        <end position="358"/>
    </location>
</feature>
<keyword evidence="20" id="KW-1185">Reference proteome</keyword>
<evidence type="ECO:0000256" key="1">
    <source>
        <dbReference type="ARBA" id="ARBA00004479"/>
    </source>
</evidence>
<keyword evidence="5" id="KW-0677">Repeat</keyword>
<dbReference type="CDD" id="cd05757">
    <property type="entry name" value="Ig2_IL1R-like"/>
    <property type="match status" value="1"/>
</dbReference>
<keyword evidence="4 16" id="KW-0732">Signal</keyword>
<evidence type="ECO:0000256" key="16">
    <source>
        <dbReference type="SAM" id="SignalP"/>
    </source>
</evidence>
<dbReference type="PANTHER" id="PTHR11890">
    <property type="entry name" value="INTERLEUKIN-1 RECEPTOR FAMILY MEMBER"/>
    <property type="match status" value="1"/>
</dbReference>
<proteinExistence type="inferred from homology"/>
<feature type="chain" id="PRO_5045904629" description="Interleukin-1 receptor-like 2" evidence="16">
    <location>
        <begin position="20"/>
        <end position="582"/>
    </location>
</feature>
<evidence type="ECO:0000256" key="12">
    <source>
        <dbReference type="ARBA" id="ARBA00023180"/>
    </source>
</evidence>
<dbReference type="InterPro" id="IPR007110">
    <property type="entry name" value="Ig-like_dom"/>
</dbReference>
<keyword evidence="7 15" id="KW-1133">Transmembrane helix</keyword>
<dbReference type="InterPro" id="IPR036179">
    <property type="entry name" value="Ig-like_dom_sf"/>
</dbReference>
<dbReference type="Pfam" id="PF13895">
    <property type="entry name" value="Ig_2"/>
    <property type="match status" value="1"/>
</dbReference>
<dbReference type="InterPro" id="IPR015621">
    <property type="entry name" value="IL-1_rcpt_fam"/>
</dbReference>
<dbReference type="PROSITE" id="PS50104">
    <property type="entry name" value="TIR"/>
    <property type="match status" value="1"/>
</dbReference>
<dbReference type="SMART" id="SM00408">
    <property type="entry name" value="IGc2"/>
    <property type="match status" value="2"/>
</dbReference>
<keyword evidence="6" id="KW-0378">Hydrolase</keyword>
<dbReference type="InterPro" id="IPR013783">
    <property type="entry name" value="Ig-like_fold"/>
</dbReference>
<dbReference type="Proteomes" id="UP001176941">
    <property type="component" value="Chromosome 4"/>
</dbReference>